<accession>A0AAE0VBT5</accession>
<dbReference type="PRINTS" id="PR01407">
    <property type="entry name" value="BUTYPHLNCDUF"/>
</dbReference>
<keyword evidence="2 4" id="KW-0863">Zinc-finger</keyword>
<organism evidence="10 11">
    <name type="scientific">Hemibagrus guttatus</name>
    <dbReference type="NCBI Taxonomy" id="175788"/>
    <lineage>
        <taxon>Eukaryota</taxon>
        <taxon>Metazoa</taxon>
        <taxon>Chordata</taxon>
        <taxon>Craniata</taxon>
        <taxon>Vertebrata</taxon>
        <taxon>Euteleostomi</taxon>
        <taxon>Actinopterygii</taxon>
        <taxon>Neopterygii</taxon>
        <taxon>Teleostei</taxon>
        <taxon>Ostariophysi</taxon>
        <taxon>Siluriformes</taxon>
        <taxon>Bagridae</taxon>
        <taxon>Hemibagrus</taxon>
    </lineage>
</organism>
<evidence type="ECO:0008006" key="12">
    <source>
        <dbReference type="Google" id="ProtNLM"/>
    </source>
</evidence>
<keyword evidence="5" id="KW-0175">Coiled coil</keyword>
<dbReference type="SUPFAM" id="SSF49899">
    <property type="entry name" value="Concanavalin A-like lectins/glucanases"/>
    <property type="match status" value="1"/>
</dbReference>
<dbReference type="SMART" id="SM00255">
    <property type="entry name" value="TIR"/>
    <property type="match status" value="1"/>
</dbReference>
<dbReference type="InterPro" id="IPR006574">
    <property type="entry name" value="PRY"/>
</dbReference>
<evidence type="ECO:0000256" key="3">
    <source>
        <dbReference type="ARBA" id="ARBA00022833"/>
    </source>
</evidence>
<dbReference type="InterPro" id="IPR003879">
    <property type="entry name" value="Butyrophylin_SPRY"/>
</dbReference>
<dbReference type="SUPFAM" id="SSF57845">
    <property type="entry name" value="B-box zinc-binding domain"/>
    <property type="match status" value="1"/>
</dbReference>
<dbReference type="Pfam" id="PF00622">
    <property type="entry name" value="SPRY"/>
    <property type="match status" value="1"/>
</dbReference>
<dbReference type="EMBL" id="JAUCMX010000002">
    <property type="protein sequence ID" value="KAK3554402.1"/>
    <property type="molecule type" value="Genomic_DNA"/>
</dbReference>
<dbReference type="InterPro" id="IPR000315">
    <property type="entry name" value="Znf_B-box"/>
</dbReference>
<dbReference type="AlphaFoldDB" id="A0AAE0VBT5"/>
<dbReference type="Gene3D" id="3.30.160.60">
    <property type="entry name" value="Classic Zinc Finger"/>
    <property type="match status" value="1"/>
</dbReference>
<dbReference type="Pfam" id="PF01582">
    <property type="entry name" value="TIR"/>
    <property type="match status" value="1"/>
</dbReference>
<dbReference type="GO" id="GO:0008270">
    <property type="term" value="F:zinc ion binding"/>
    <property type="evidence" value="ECO:0007669"/>
    <property type="project" value="UniProtKB-KW"/>
</dbReference>
<dbReference type="PROSITE" id="PS50119">
    <property type="entry name" value="ZF_BBOX"/>
    <property type="match status" value="1"/>
</dbReference>
<evidence type="ECO:0000313" key="11">
    <source>
        <dbReference type="Proteomes" id="UP001274896"/>
    </source>
</evidence>
<dbReference type="CDD" id="cd16040">
    <property type="entry name" value="SPRY_PRY_SNTX"/>
    <property type="match status" value="1"/>
</dbReference>
<dbReference type="InterPro" id="IPR058030">
    <property type="entry name" value="TRIM8/14/16/25/29/45/65_CC"/>
</dbReference>
<dbReference type="Pfam" id="PF00643">
    <property type="entry name" value="zf-B_box"/>
    <property type="match status" value="1"/>
</dbReference>
<dbReference type="InterPro" id="IPR001870">
    <property type="entry name" value="B30.2/SPRY"/>
</dbReference>
<dbReference type="InterPro" id="IPR013320">
    <property type="entry name" value="ConA-like_dom_sf"/>
</dbReference>
<evidence type="ECO:0000256" key="6">
    <source>
        <dbReference type="SAM" id="MobiDB-lite"/>
    </source>
</evidence>
<protein>
    <recommendedName>
        <fullName evidence="12">Tripartite motif-containing protein 16-like</fullName>
    </recommendedName>
</protein>
<dbReference type="GO" id="GO:0005737">
    <property type="term" value="C:cytoplasm"/>
    <property type="evidence" value="ECO:0007669"/>
    <property type="project" value="UniProtKB-ARBA"/>
</dbReference>
<dbReference type="InterPro" id="IPR000157">
    <property type="entry name" value="TIR_dom"/>
</dbReference>
<dbReference type="InterPro" id="IPR051051">
    <property type="entry name" value="E3_ubiq-ligase_TRIM/RNF"/>
</dbReference>
<evidence type="ECO:0000259" key="7">
    <source>
        <dbReference type="PROSITE" id="PS50104"/>
    </source>
</evidence>
<reference evidence="10" key="1">
    <citation type="submission" date="2023-06" db="EMBL/GenBank/DDBJ databases">
        <title>Male Hemibagrus guttatus genome.</title>
        <authorList>
            <person name="Bian C."/>
        </authorList>
    </citation>
    <scope>NUCLEOTIDE SEQUENCE</scope>
    <source>
        <strain evidence="10">Male_cb2023</strain>
        <tissue evidence="10">Muscle</tissue>
    </source>
</reference>
<feature type="domain" description="B box-type" evidence="8">
    <location>
        <begin position="208"/>
        <end position="248"/>
    </location>
</feature>
<dbReference type="Pfam" id="PF25600">
    <property type="entry name" value="TRIM_CC"/>
    <property type="match status" value="1"/>
</dbReference>
<evidence type="ECO:0000256" key="2">
    <source>
        <dbReference type="ARBA" id="ARBA00022771"/>
    </source>
</evidence>
<keyword evidence="11" id="KW-1185">Reference proteome</keyword>
<dbReference type="Pfam" id="PF13765">
    <property type="entry name" value="PRY"/>
    <property type="match status" value="1"/>
</dbReference>
<proteinExistence type="predicted"/>
<evidence type="ECO:0000313" key="10">
    <source>
        <dbReference type="EMBL" id="KAK3554402.1"/>
    </source>
</evidence>
<dbReference type="InterPro" id="IPR043136">
    <property type="entry name" value="B30.2/SPRY_sf"/>
</dbReference>
<dbReference type="SMART" id="SM00449">
    <property type="entry name" value="SPRY"/>
    <property type="match status" value="1"/>
</dbReference>
<dbReference type="SUPFAM" id="SSF52200">
    <property type="entry name" value="Toll/Interleukin receptor TIR domain"/>
    <property type="match status" value="1"/>
</dbReference>
<evidence type="ECO:0000256" key="5">
    <source>
        <dbReference type="SAM" id="Coils"/>
    </source>
</evidence>
<dbReference type="PANTHER" id="PTHR25465:SF5">
    <property type="entry name" value="E3 UBIQUITIN_ISG15 LIGASE TRIM25-RELATED"/>
    <property type="match status" value="1"/>
</dbReference>
<dbReference type="SMART" id="SM00589">
    <property type="entry name" value="PRY"/>
    <property type="match status" value="1"/>
</dbReference>
<gene>
    <name evidence="10" type="ORF">QTP70_023066</name>
</gene>
<feature type="region of interest" description="Disordered" evidence="6">
    <location>
        <begin position="124"/>
        <end position="155"/>
    </location>
</feature>
<dbReference type="PROSITE" id="PS50104">
    <property type="entry name" value="TIR"/>
    <property type="match status" value="1"/>
</dbReference>
<evidence type="ECO:0000256" key="1">
    <source>
        <dbReference type="ARBA" id="ARBA00022723"/>
    </source>
</evidence>
<dbReference type="SMART" id="SM00336">
    <property type="entry name" value="BBOX"/>
    <property type="match status" value="1"/>
</dbReference>
<feature type="coiled-coil region" evidence="5">
    <location>
        <begin position="306"/>
        <end position="355"/>
    </location>
</feature>
<name>A0AAE0VBT5_9TELE</name>
<feature type="compositionally biased region" description="Polar residues" evidence="6">
    <location>
        <begin position="124"/>
        <end position="136"/>
    </location>
</feature>
<dbReference type="Gene3D" id="4.10.830.40">
    <property type="match status" value="1"/>
</dbReference>
<dbReference type="CDD" id="cd19769">
    <property type="entry name" value="Bbox2_TRIM16-like"/>
    <property type="match status" value="1"/>
</dbReference>
<dbReference type="Gene3D" id="3.40.50.10140">
    <property type="entry name" value="Toll/interleukin-1 receptor homology (TIR) domain"/>
    <property type="match status" value="1"/>
</dbReference>
<comment type="caution">
    <text evidence="10">The sequence shown here is derived from an EMBL/GenBank/DDBJ whole genome shotgun (WGS) entry which is preliminary data.</text>
</comment>
<evidence type="ECO:0000256" key="4">
    <source>
        <dbReference type="PROSITE-ProRule" id="PRU00024"/>
    </source>
</evidence>
<dbReference type="GO" id="GO:0007165">
    <property type="term" value="P:signal transduction"/>
    <property type="evidence" value="ECO:0007669"/>
    <property type="project" value="InterPro"/>
</dbReference>
<dbReference type="InterPro" id="IPR003877">
    <property type="entry name" value="SPRY_dom"/>
</dbReference>
<dbReference type="Gene3D" id="2.60.120.920">
    <property type="match status" value="1"/>
</dbReference>
<evidence type="ECO:0000259" key="9">
    <source>
        <dbReference type="PROSITE" id="PS50188"/>
    </source>
</evidence>
<feature type="domain" description="TIR" evidence="7">
    <location>
        <begin position="1"/>
        <end position="132"/>
    </location>
</feature>
<dbReference type="PANTHER" id="PTHR25465">
    <property type="entry name" value="B-BOX DOMAIN CONTAINING"/>
    <property type="match status" value="1"/>
</dbReference>
<sequence>MEMERSALSKDEAWVMDELVENLENGNPPIHLCLHVRDFEAGKAITSNIIDEGIMGSRKIIVVVSKHFMESSWCRFEFEVAQSWLVMERNANIIIIILEEVEEEKSKKPVHFYGGIKMSRRSSVGDQSRYNSLGKSQRSESYEKYSNPRPSSRNSQRNVLCDFCLVKKMRAVKSCLTCLTSLCETHLQAHYEYPALMKHKLVPATGQLKEKICAEHDKLLEVFCRSDQMCVCVLCIMDEHKKHDIVSAAAERTEKQKQLSAKLMSSQQKIDERVKKWQDLMQATESLKHSSQSVLEENERIFTELMQALERRYNDVKEMIRAQESALMTQAERHLSRMEEEITLLKMKHNDLERLSHSEDHIHFLQSWQSLSGPSGYEDLSKVSLAHIHSFDKVKKVISELKVQVEDVSKVELNKISCAAREVQILQILEPKTRDEFLQYYCQLSLNPITAHPNLHLSKGNTVVQMKSELKSYPEHPERFDFWQQVMCREAMTGGRYYWEIEWSGTEVDIAVTSKEISRKGNDNVCSFGWNDTSWSLYCSESKYTFTHQSKRISLPLHNSSRIGVYLDHKAATLAFYSVSDTMTLLHKVNTSFTQPLYAGFGVWGYGSTIKIL</sequence>
<dbReference type="InterPro" id="IPR035897">
    <property type="entry name" value="Toll_tir_struct_dom_sf"/>
</dbReference>
<feature type="domain" description="B30.2/SPRY" evidence="9">
    <location>
        <begin position="424"/>
        <end position="613"/>
    </location>
</feature>
<keyword evidence="1" id="KW-0479">Metal-binding</keyword>
<dbReference type="Proteomes" id="UP001274896">
    <property type="component" value="Unassembled WGS sequence"/>
</dbReference>
<keyword evidence="3" id="KW-0862">Zinc</keyword>
<evidence type="ECO:0000259" key="8">
    <source>
        <dbReference type="PROSITE" id="PS50119"/>
    </source>
</evidence>
<dbReference type="PROSITE" id="PS50188">
    <property type="entry name" value="B302_SPRY"/>
    <property type="match status" value="1"/>
</dbReference>